<keyword evidence="5 11" id="KW-0808">Transferase</keyword>
<gene>
    <name evidence="11" type="ORF">E0D97_02290</name>
</gene>
<dbReference type="Proteomes" id="UP000291301">
    <property type="component" value="Unassembled WGS sequence"/>
</dbReference>
<feature type="transmembrane region" description="Helical" evidence="9">
    <location>
        <begin position="484"/>
        <end position="503"/>
    </location>
</feature>
<dbReference type="EMBL" id="SJST01000001">
    <property type="protein sequence ID" value="TCD16281.1"/>
    <property type="molecule type" value="Genomic_DNA"/>
</dbReference>
<dbReference type="Pfam" id="PF13641">
    <property type="entry name" value="Glyco_tranf_2_3"/>
    <property type="match status" value="1"/>
</dbReference>
<evidence type="ECO:0000256" key="8">
    <source>
        <dbReference type="ARBA" id="ARBA00023136"/>
    </source>
</evidence>
<dbReference type="PANTHER" id="PTHR43867">
    <property type="entry name" value="CELLULOSE SYNTHASE CATALYTIC SUBUNIT A [UDP-FORMING]"/>
    <property type="match status" value="1"/>
</dbReference>
<reference evidence="11 12" key="1">
    <citation type="journal article" date="2015" name="Antonie Van Leeuwenhoek">
        <title>Oricola cellulosilytica gen. nov., sp. nov., a cellulose-degrading bacterium of the family Phyllobacteriaceae isolated from surface seashore water, and emended descriptions of Mesorhizobium loti and Phyllobacterium myrsinacearum.</title>
        <authorList>
            <person name="Hameed A."/>
            <person name="Shahina M."/>
            <person name="Lai W.A."/>
            <person name="Lin S.Y."/>
            <person name="Young L.S."/>
            <person name="Liu Y.C."/>
            <person name="Hsu Y.H."/>
            <person name="Young C.C."/>
        </authorList>
    </citation>
    <scope>NUCLEOTIDE SEQUENCE [LARGE SCALE GENOMIC DNA]</scope>
    <source>
        <strain evidence="11 12">KCTC 52183</strain>
    </source>
</reference>
<keyword evidence="7 9" id="KW-1133">Transmembrane helix</keyword>
<evidence type="ECO:0000259" key="10">
    <source>
        <dbReference type="Pfam" id="PF07238"/>
    </source>
</evidence>
<dbReference type="GO" id="GO:0005886">
    <property type="term" value="C:plasma membrane"/>
    <property type="evidence" value="ECO:0007669"/>
    <property type="project" value="UniProtKB-SubCell"/>
</dbReference>
<dbReference type="AlphaFoldDB" id="A0A4R0PF81"/>
<keyword evidence="6 9" id="KW-0812">Transmembrane</keyword>
<evidence type="ECO:0000256" key="2">
    <source>
        <dbReference type="ARBA" id="ARBA00022475"/>
    </source>
</evidence>
<dbReference type="RefSeq" id="WP_131565007.1">
    <property type="nucleotide sequence ID" value="NZ_JAINFK010000001.1"/>
</dbReference>
<evidence type="ECO:0000313" key="12">
    <source>
        <dbReference type="Proteomes" id="UP000291301"/>
    </source>
</evidence>
<dbReference type="InterPro" id="IPR029044">
    <property type="entry name" value="Nucleotide-diphossugar_trans"/>
</dbReference>
<keyword evidence="12" id="KW-1185">Reference proteome</keyword>
<dbReference type="Pfam" id="PF07238">
    <property type="entry name" value="PilZ"/>
    <property type="match status" value="1"/>
</dbReference>
<evidence type="ECO:0000256" key="3">
    <source>
        <dbReference type="ARBA" id="ARBA00022519"/>
    </source>
</evidence>
<dbReference type="InterPro" id="IPR003919">
    <property type="entry name" value="Cell_synth_A"/>
</dbReference>
<feature type="transmembrane region" description="Helical" evidence="9">
    <location>
        <begin position="12"/>
        <end position="29"/>
    </location>
</feature>
<dbReference type="GO" id="GO:0012505">
    <property type="term" value="C:endomembrane system"/>
    <property type="evidence" value="ECO:0007669"/>
    <property type="project" value="UniProtKB-SubCell"/>
</dbReference>
<dbReference type="InterPro" id="IPR009875">
    <property type="entry name" value="PilZ_domain"/>
</dbReference>
<dbReference type="GO" id="GO:0006011">
    <property type="term" value="P:UDP-alpha-D-glucose metabolic process"/>
    <property type="evidence" value="ECO:0007669"/>
    <property type="project" value="InterPro"/>
</dbReference>
<organism evidence="11 12">
    <name type="scientific">Oricola cellulosilytica</name>
    <dbReference type="NCBI Taxonomy" id="1429082"/>
    <lineage>
        <taxon>Bacteria</taxon>
        <taxon>Pseudomonadati</taxon>
        <taxon>Pseudomonadota</taxon>
        <taxon>Alphaproteobacteria</taxon>
        <taxon>Hyphomicrobiales</taxon>
        <taxon>Ahrensiaceae</taxon>
        <taxon>Oricola</taxon>
    </lineage>
</organism>
<evidence type="ECO:0000313" key="11">
    <source>
        <dbReference type="EMBL" id="TCD16281.1"/>
    </source>
</evidence>
<dbReference type="OrthoDB" id="9806824at2"/>
<protein>
    <submittedName>
        <fullName evidence="11">Glycosyltransferase</fullName>
    </submittedName>
</protein>
<keyword evidence="8 9" id="KW-0472">Membrane</keyword>
<evidence type="ECO:0000256" key="6">
    <source>
        <dbReference type="ARBA" id="ARBA00022692"/>
    </source>
</evidence>
<dbReference type="CDD" id="cd06421">
    <property type="entry name" value="CESA_CelA_like"/>
    <property type="match status" value="1"/>
</dbReference>
<proteinExistence type="predicted"/>
<feature type="domain" description="PilZ" evidence="10">
    <location>
        <begin position="540"/>
        <end position="625"/>
    </location>
</feature>
<feature type="transmembrane region" description="Helical" evidence="9">
    <location>
        <begin position="36"/>
        <end position="52"/>
    </location>
</feature>
<comment type="caution">
    <text evidence="11">The sequence shown here is derived from an EMBL/GenBank/DDBJ whole genome shotgun (WGS) entry which is preliminary data.</text>
</comment>
<feature type="transmembrane region" description="Helical" evidence="9">
    <location>
        <begin position="376"/>
        <end position="398"/>
    </location>
</feature>
<evidence type="ECO:0000256" key="9">
    <source>
        <dbReference type="SAM" id="Phobius"/>
    </source>
</evidence>
<evidence type="ECO:0000256" key="4">
    <source>
        <dbReference type="ARBA" id="ARBA00022676"/>
    </source>
</evidence>
<sequence>MNPTLSTLLDGATPGFLAAAALLAVMPWVKRDSPWRILPIAIVLAFTARYLYWRVTATIPPSDNLVDFGAGLLFFAVECAAVAGSVISYISLTRTRNRTAEADANSGWLFDQERLPLVDVFICTYNEEREILERTIIGAMAMDYPNYRLWVLDDGRRPWLAELAAELKCNYLTRPDNKHAKAGNLNHAIRHVRGLNEPPDFISVLDADFVPVPIFLSRALTLFRDECVGIVQTPQHFINPDPIQANLKASDAWPDEQRYFFDVLMPSKDAWGTAFCCGTSSVIRMAALAKSGGFPTDSVTEDYLLTLRLQRHGYGTAYLNERLSIGLAPEGLQEYITQRSRWCLGFFQIIRSGDGPFARSNRLRPIDRISLVESMLYWAGSYSFRVAGLIVPILYLLFGIHAVNVDTVDGIANFLPYYLAQVTVMAWLSGQRVLPVMTDVSQLLAAREILTAITIGLIRPKGQKFKVTAKGGDRSRTIVQWRMMGIFAFLLLLTVLGIAFAFGGNKSLQDSSAIALYWSWYNMLILIAAIAVCVEKPRMRRNERLRGEESVALTVGTQRRNYRTADISVGGMRLVGGIAAAPGTPVSVEFRSQRFEGRVVRRSERDFAIEIANTLSGRSEMVRHVYSGAFKSPVGQIHFANVAKRVAARLSG</sequence>
<feature type="transmembrane region" description="Helical" evidence="9">
    <location>
        <begin position="410"/>
        <end position="428"/>
    </location>
</feature>
<accession>A0A4R0PF81</accession>
<comment type="subcellular location">
    <subcellularLocation>
        <location evidence="1">Endomembrane system</location>
        <topology evidence="1">Multi-pass membrane protein</topology>
    </subcellularLocation>
</comment>
<evidence type="ECO:0000256" key="7">
    <source>
        <dbReference type="ARBA" id="ARBA00022989"/>
    </source>
</evidence>
<dbReference type="InterPro" id="IPR050321">
    <property type="entry name" value="Glycosyltr_2/OpgH_subfam"/>
</dbReference>
<dbReference type="PANTHER" id="PTHR43867:SF2">
    <property type="entry name" value="CELLULOSE SYNTHASE CATALYTIC SUBUNIT A [UDP-FORMING]"/>
    <property type="match status" value="1"/>
</dbReference>
<dbReference type="SUPFAM" id="SSF53448">
    <property type="entry name" value="Nucleotide-diphospho-sugar transferases"/>
    <property type="match status" value="1"/>
</dbReference>
<dbReference type="GO" id="GO:0016759">
    <property type="term" value="F:cellulose synthase activity"/>
    <property type="evidence" value="ECO:0007669"/>
    <property type="project" value="InterPro"/>
</dbReference>
<keyword evidence="3" id="KW-0997">Cell inner membrane</keyword>
<feature type="transmembrane region" description="Helical" evidence="9">
    <location>
        <begin position="72"/>
        <end position="92"/>
    </location>
</feature>
<dbReference type="PRINTS" id="PR01439">
    <property type="entry name" value="CELLSNTHASEA"/>
</dbReference>
<keyword evidence="4" id="KW-0328">Glycosyltransferase</keyword>
<evidence type="ECO:0000256" key="1">
    <source>
        <dbReference type="ARBA" id="ARBA00004127"/>
    </source>
</evidence>
<name>A0A4R0PF81_9HYPH</name>
<dbReference type="Gene3D" id="3.90.550.10">
    <property type="entry name" value="Spore Coat Polysaccharide Biosynthesis Protein SpsA, Chain A"/>
    <property type="match status" value="1"/>
</dbReference>
<keyword evidence="2" id="KW-1003">Cell membrane</keyword>
<evidence type="ECO:0000256" key="5">
    <source>
        <dbReference type="ARBA" id="ARBA00022679"/>
    </source>
</evidence>
<feature type="transmembrane region" description="Helical" evidence="9">
    <location>
        <begin position="515"/>
        <end position="534"/>
    </location>
</feature>
<dbReference type="GO" id="GO:0035438">
    <property type="term" value="F:cyclic-di-GMP binding"/>
    <property type="evidence" value="ECO:0007669"/>
    <property type="project" value="InterPro"/>
</dbReference>